<evidence type="ECO:0000313" key="1">
    <source>
        <dbReference type="EMBL" id="MBX01459.1"/>
    </source>
</evidence>
<reference evidence="1" key="1">
    <citation type="submission" date="2018-02" db="EMBL/GenBank/DDBJ databases">
        <title>Rhizophora mucronata_Transcriptome.</title>
        <authorList>
            <person name="Meera S.P."/>
            <person name="Sreeshan A."/>
            <person name="Augustine A."/>
        </authorList>
    </citation>
    <scope>NUCLEOTIDE SEQUENCE</scope>
    <source>
        <tissue evidence="1">Leaf</tissue>
    </source>
</reference>
<accession>A0A2P2K6X3</accession>
<protein>
    <submittedName>
        <fullName evidence="1">Uncharacterized protein</fullName>
    </submittedName>
</protein>
<organism evidence="1">
    <name type="scientific">Rhizophora mucronata</name>
    <name type="common">Asiatic mangrove</name>
    <dbReference type="NCBI Taxonomy" id="61149"/>
    <lineage>
        <taxon>Eukaryota</taxon>
        <taxon>Viridiplantae</taxon>
        <taxon>Streptophyta</taxon>
        <taxon>Embryophyta</taxon>
        <taxon>Tracheophyta</taxon>
        <taxon>Spermatophyta</taxon>
        <taxon>Magnoliopsida</taxon>
        <taxon>eudicotyledons</taxon>
        <taxon>Gunneridae</taxon>
        <taxon>Pentapetalae</taxon>
        <taxon>rosids</taxon>
        <taxon>fabids</taxon>
        <taxon>Malpighiales</taxon>
        <taxon>Rhizophoraceae</taxon>
        <taxon>Rhizophora</taxon>
    </lineage>
</organism>
<name>A0A2P2K6X3_RHIMU</name>
<sequence>MKFWSRLEKAPSVRLFWLGTNMKTRSEFAFQPSCFLPFVSFQCNVFDCFVLVSS</sequence>
<dbReference type="EMBL" id="GGEC01020975">
    <property type="protein sequence ID" value="MBX01459.1"/>
    <property type="molecule type" value="Transcribed_RNA"/>
</dbReference>
<proteinExistence type="predicted"/>
<dbReference type="AlphaFoldDB" id="A0A2P2K6X3"/>